<dbReference type="Proteomes" id="UP000054279">
    <property type="component" value="Unassembled WGS sequence"/>
</dbReference>
<dbReference type="Gene3D" id="1.10.1540.10">
    <property type="entry name" value="BEACH domain"/>
    <property type="match status" value="1"/>
</dbReference>
<accession>A0A0C9V5G6</accession>
<sequence>MFKSLFTPLKTKFEQNRTPPPPLPSTALSISSFTSHGTARPDSPEDFRRDELIQTMRQAVEEVKTAHEIHERLRLLSDIHRVMVEEVSTKDVFRELDGFLAMMSLLSSLHKGSDGSAEDERDLLERMEVVRLTLAITCLAIMNHSHNKDYFETRVTFDALTQAVSPFSSDPRTLDQIFGYLLSMAVDDFSFSGAFATLRNAASKETGLAQLEHRLTKVFAPQAILAMSKLLPNIPSTDDTLPYFVYKIIEKLALFNHRNQAALNSLCFGRILFERLYIPEGKQHAMTPDIEAIMHRLSRKMLGVGASTTDVRVIFKRAAREDDTLDDKVIELLRASMRVKWPEHFSFERDASIELKEENTKGPLAPNGFTFMCWISLESFPKERSSIIFGIRTSQIFLFRLGLLPSGKLELSTNVVREPSILEESVIPKGRWTHVTLVYYPSKASNPSIRIFLDGVLTSTLNWSYPKFEPGLNEQLIYNIGDLAPMSMSWSLASAYLLCATLANEVPRLIHHLGPRYQGLFQDPGLTRFLTYSTATSLNIHLFSLATANGAVSLAKTKKDEKALISALKSGLGITEEQLLFALSPTGAEMRDAPDFEGDGKRVSVVKNAVPNKTSEVAEIRGNAIVYRPQCLDVGVWEIGGAAVLLRLVELADSSHELNNALGIFADAIKTSWQNSEDIERIRGYEILAGILRAKSRLINLAAFQTLFEFLGLDFKTPEASTITNTVAYRFLALDFEIWCRAPKEIQQAHLEHFVTLLQTSRYKRFNVKQRLRKFSLVRKFLFVLQTNMYQHDVLPSLVAALKVAAIQNFSVDDAIKPIVAYLGANLHENSTPSNVSPISVVSRVDRDHARIKAEQVLECLTSILSTPARLQRFTTALPLTRICLLLLGEHPSSVVASQILMIIGLTLAQSSSFNRKFELVSGWTVLRNALPPAWDPSVHVAAFDVFMGRLGSQYNVHSGSGSGKGSNGPRVVCPYILPAIIASLDRGLHVIIADDETNDRQNIALESTMEVLVEELIDLHSSSLSYRELFKSHQTTSLMIQTCKSFATHIAQAPDIRTKLVRLTEKITHLILMLALDNHVNAVQKQELLNIIRTLEESVGENNITSSSLLTSNGNGHSRRRSQLMQKGLQMLGDRAYQKSLTRIHEWRNTISRTERKRLRKQFQDLQEHHRQAERLNEWRISLIMEPGLWSHSVERKWRLDETEGPLRIRKKLEPEQVKILSVKVNEETSRIVEEPEDDIQSIVQLEVPPWAESYEISSTAAEEDAEWAEDVREDKHRRVRHELEPGDIIEAVHTATRIVGVDSSPGLLILGKTHLYMLDGLVEGPDGEVIEAKDAPRNLFSVPGSLVELDGIQRAQRWPYEQIAAFSKRTYLFRDVALEIYFKDTRNLLVVFGSKQERYIVHNRLLASQPESMLGDPNALTASVSRTPLFSKVSAKILNGFRDEISTAQRKWQAREISNFTYISIINQTSGRTPSDATQYPIYPWVLKDYTSDTLDLKDESIYRDLRKPMGALTPAREKEASGRYEGLEAIGEKPFHYGTHFSSSMITCHFLMRLEPFSHMFKRLQGGSWDLPDRLFTEIRRAYKSASEDSRGDVRELIPEFFTCPEFLVNASNIDFGTQISGEKIHNVRLPPWAKQDPLLFIITHRRALESDYVSEHLPEWIDLIWGSKQRDPASLNVFHPLSYEGSIDLDSISDEIEREATVGIIHNFGQTPRKIFTTPHPERFMHGITTLPLGTLHGIEEDYQLLEQSSKPTRDIGCPVSSLVLDVFAEKILPCREDMLYVPSYPHEYVSWGYLDQSLRLYSDQKLIQCYEFSSCSSATFADSDTLITGSNDCKVRIWRLSRKEQTSFSLSYILNGHREKVFCVVASRAWSLIVSGSEDGSAMLWELNRAQYVRAIHHGSPVHLAAINESTGYIATCSRETLSLHTINGHQIVSIDVGAGLPDQRIISLAFHEREWSYSGVLATGTAGGSIALRTWNADDTPAGQKARWQFQTLRTLKCRSLDDGTNPAVTALRFVGECLYFGQNDGKVYSWEFPE</sequence>
<keyword evidence="2" id="KW-0677">Repeat</keyword>
<dbReference type="InterPro" id="IPR051944">
    <property type="entry name" value="BEACH_domain_protein"/>
</dbReference>
<evidence type="ECO:0000256" key="1">
    <source>
        <dbReference type="ARBA" id="ARBA00022574"/>
    </source>
</evidence>
<dbReference type="InterPro" id="IPR019775">
    <property type="entry name" value="WD40_repeat_CS"/>
</dbReference>
<dbReference type="InterPro" id="IPR056252">
    <property type="entry name" value="Alfy-like_Arm-like"/>
</dbReference>
<dbReference type="InterPro" id="IPR023362">
    <property type="entry name" value="PH-BEACH_dom"/>
</dbReference>
<evidence type="ECO:0008006" key="9">
    <source>
        <dbReference type="Google" id="ProtNLM"/>
    </source>
</evidence>
<evidence type="ECO:0000259" key="6">
    <source>
        <dbReference type="PROSITE" id="PS51783"/>
    </source>
</evidence>
<name>A0A0C9V5G6_SPHS4</name>
<dbReference type="PROSITE" id="PS50082">
    <property type="entry name" value="WD_REPEATS_2"/>
    <property type="match status" value="2"/>
</dbReference>
<dbReference type="Pfam" id="PF02138">
    <property type="entry name" value="Beach"/>
    <property type="match status" value="1"/>
</dbReference>
<dbReference type="PROSITE" id="PS51783">
    <property type="entry name" value="PH_BEACH"/>
    <property type="match status" value="1"/>
</dbReference>
<feature type="region of interest" description="Disordered" evidence="4">
    <location>
        <begin position="1"/>
        <end position="46"/>
    </location>
</feature>
<dbReference type="Gene3D" id="2.130.10.10">
    <property type="entry name" value="YVTN repeat-like/Quinoprotein amine dehydrogenase"/>
    <property type="match status" value="1"/>
</dbReference>
<dbReference type="OrthoDB" id="26681at2759"/>
<dbReference type="Pfam" id="PF13385">
    <property type="entry name" value="Laminin_G_3"/>
    <property type="match status" value="1"/>
</dbReference>
<gene>
    <name evidence="7" type="ORF">M422DRAFT_209006</name>
</gene>
<evidence type="ECO:0000313" key="8">
    <source>
        <dbReference type="Proteomes" id="UP000054279"/>
    </source>
</evidence>
<dbReference type="Gene3D" id="2.30.29.30">
    <property type="entry name" value="Pleckstrin-homology domain (PH domain)/Phosphotyrosine-binding domain (PTB)"/>
    <property type="match status" value="1"/>
</dbReference>
<dbReference type="PANTHER" id="PTHR46108">
    <property type="entry name" value="BLUE CHEESE"/>
    <property type="match status" value="1"/>
</dbReference>
<feature type="domain" description="BEACH-type PH" evidence="6">
    <location>
        <begin position="1286"/>
        <end position="1408"/>
    </location>
</feature>
<feature type="repeat" description="WD" evidence="3">
    <location>
        <begin position="1859"/>
        <end position="1900"/>
    </location>
</feature>
<dbReference type="InterPro" id="IPR036372">
    <property type="entry name" value="BEACH_dom_sf"/>
</dbReference>
<dbReference type="CDD" id="cd06071">
    <property type="entry name" value="Beach"/>
    <property type="match status" value="1"/>
</dbReference>
<feature type="repeat" description="WD" evidence="3">
    <location>
        <begin position="1827"/>
        <end position="1853"/>
    </location>
</feature>
<dbReference type="SMART" id="SM00320">
    <property type="entry name" value="WD40"/>
    <property type="match status" value="4"/>
</dbReference>
<dbReference type="InterPro" id="IPR000409">
    <property type="entry name" value="BEACH_dom"/>
</dbReference>
<dbReference type="InterPro" id="IPR001680">
    <property type="entry name" value="WD40_rpt"/>
</dbReference>
<proteinExistence type="predicted"/>
<dbReference type="Pfam" id="PF14844">
    <property type="entry name" value="PH_BEACH"/>
    <property type="match status" value="1"/>
</dbReference>
<dbReference type="InterPro" id="IPR036322">
    <property type="entry name" value="WD40_repeat_dom_sf"/>
</dbReference>
<organism evidence="7 8">
    <name type="scientific">Sphaerobolus stellatus (strain SS14)</name>
    <dbReference type="NCBI Taxonomy" id="990650"/>
    <lineage>
        <taxon>Eukaryota</taxon>
        <taxon>Fungi</taxon>
        <taxon>Dikarya</taxon>
        <taxon>Basidiomycota</taxon>
        <taxon>Agaricomycotina</taxon>
        <taxon>Agaricomycetes</taxon>
        <taxon>Phallomycetidae</taxon>
        <taxon>Geastrales</taxon>
        <taxon>Sphaerobolaceae</taxon>
        <taxon>Sphaerobolus</taxon>
    </lineage>
</organism>
<dbReference type="PROSITE" id="PS50294">
    <property type="entry name" value="WD_REPEATS_REGION"/>
    <property type="match status" value="1"/>
</dbReference>
<feature type="domain" description="BEACH" evidence="5">
    <location>
        <begin position="1439"/>
        <end position="1727"/>
    </location>
</feature>
<dbReference type="InterPro" id="IPR011993">
    <property type="entry name" value="PH-like_dom_sf"/>
</dbReference>
<dbReference type="InterPro" id="IPR013320">
    <property type="entry name" value="ConA-like_dom_sf"/>
</dbReference>
<dbReference type="SUPFAM" id="SSF81837">
    <property type="entry name" value="BEACH domain"/>
    <property type="match status" value="1"/>
</dbReference>
<evidence type="ECO:0000313" key="7">
    <source>
        <dbReference type="EMBL" id="KIJ42154.1"/>
    </source>
</evidence>
<evidence type="ECO:0000256" key="4">
    <source>
        <dbReference type="SAM" id="MobiDB-lite"/>
    </source>
</evidence>
<dbReference type="PROSITE" id="PS00678">
    <property type="entry name" value="WD_REPEATS_1"/>
    <property type="match status" value="1"/>
</dbReference>
<dbReference type="SMART" id="SM01026">
    <property type="entry name" value="Beach"/>
    <property type="match status" value="1"/>
</dbReference>
<dbReference type="PROSITE" id="PS50197">
    <property type="entry name" value="BEACH"/>
    <property type="match status" value="1"/>
</dbReference>
<protein>
    <recommendedName>
        <fullName evidence="9">Beach-domain-containing protein</fullName>
    </recommendedName>
</protein>
<dbReference type="SUPFAM" id="SSF50978">
    <property type="entry name" value="WD40 repeat-like"/>
    <property type="match status" value="1"/>
</dbReference>
<keyword evidence="8" id="KW-1185">Reference proteome</keyword>
<dbReference type="SUPFAM" id="SSF50729">
    <property type="entry name" value="PH domain-like"/>
    <property type="match status" value="1"/>
</dbReference>
<dbReference type="Pfam" id="PF23295">
    <property type="entry name" value="Arm_4"/>
    <property type="match status" value="1"/>
</dbReference>
<dbReference type="HOGENOM" id="CLU_000175_1_1_1"/>
<dbReference type="InterPro" id="IPR015943">
    <property type="entry name" value="WD40/YVTN_repeat-like_dom_sf"/>
</dbReference>
<dbReference type="PANTHER" id="PTHR46108:SF4">
    <property type="entry name" value="BLUE CHEESE"/>
    <property type="match status" value="1"/>
</dbReference>
<evidence type="ECO:0000259" key="5">
    <source>
        <dbReference type="PROSITE" id="PS50197"/>
    </source>
</evidence>
<evidence type="ECO:0000256" key="2">
    <source>
        <dbReference type="ARBA" id="ARBA00022737"/>
    </source>
</evidence>
<dbReference type="SUPFAM" id="SSF49899">
    <property type="entry name" value="Concanavalin A-like lectins/glucanases"/>
    <property type="match status" value="1"/>
</dbReference>
<dbReference type="EMBL" id="KN837132">
    <property type="protein sequence ID" value="KIJ42154.1"/>
    <property type="molecule type" value="Genomic_DNA"/>
</dbReference>
<evidence type="ECO:0000256" key="3">
    <source>
        <dbReference type="PROSITE-ProRule" id="PRU00221"/>
    </source>
</evidence>
<dbReference type="Gene3D" id="2.60.120.200">
    <property type="match status" value="1"/>
</dbReference>
<reference evidence="7 8" key="1">
    <citation type="submission" date="2014-06" db="EMBL/GenBank/DDBJ databases">
        <title>Evolutionary Origins and Diversification of the Mycorrhizal Mutualists.</title>
        <authorList>
            <consortium name="DOE Joint Genome Institute"/>
            <consortium name="Mycorrhizal Genomics Consortium"/>
            <person name="Kohler A."/>
            <person name="Kuo A."/>
            <person name="Nagy L.G."/>
            <person name="Floudas D."/>
            <person name="Copeland A."/>
            <person name="Barry K.W."/>
            <person name="Cichocki N."/>
            <person name="Veneault-Fourrey C."/>
            <person name="LaButti K."/>
            <person name="Lindquist E.A."/>
            <person name="Lipzen A."/>
            <person name="Lundell T."/>
            <person name="Morin E."/>
            <person name="Murat C."/>
            <person name="Riley R."/>
            <person name="Ohm R."/>
            <person name="Sun H."/>
            <person name="Tunlid A."/>
            <person name="Henrissat B."/>
            <person name="Grigoriev I.V."/>
            <person name="Hibbett D.S."/>
            <person name="Martin F."/>
        </authorList>
    </citation>
    <scope>NUCLEOTIDE SEQUENCE [LARGE SCALE GENOMIC DNA]</scope>
    <source>
        <strain evidence="7 8">SS14</strain>
    </source>
</reference>
<keyword evidence="1 3" id="KW-0853">WD repeat</keyword>